<protein>
    <submittedName>
        <fullName evidence="2">Uncharacterized protein</fullName>
    </submittedName>
</protein>
<proteinExistence type="predicted"/>
<accession>A0A319E3E6</accession>
<dbReference type="Proteomes" id="UP000247810">
    <property type="component" value="Unassembled WGS sequence"/>
</dbReference>
<organism evidence="2 3">
    <name type="scientific">Aspergillus ellipticus CBS 707.79</name>
    <dbReference type="NCBI Taxonomy" id="1448320"/>
    <lineage>
        <taxon>Eukaryota</taxon>
        <taxon>Fungi</taxon>
        <taxon>Dikarya</taxon>
        <taxon>Ascomycota</taxon>
        <taxon>Pezizomycotina</taxon>
        <taxon>Eurotiomycetes</taxon>
        <taxon>Eurotiomycetidae</taxon>
        <taxon>Eurotiales</taxon>
        <taxon>Aspergillaceae</taxon>
        <taxon>Aspergillus</taxon>
        <taxon>Aspergillus subgen. Circumdati</taxon>
    </lineage>
</organism>
<dbReference type="AlphaFoldDB" id="A0A319E3E6"/>
<dbReference type="EMBL" id="KZ825814">
    <property type="protein sequence ID" value="PYH98243.1"/>
    <property type="molecule type" value="Genomic_DNA"/>
</dbReference>
<feature type="transmembrane region" description="Helical" evidence="1">
    <location>
        <begin position="135"/>
        <end position="153"/>
    </location>
</feature>
<evidence type="ECO:0000256" key="1">
    <source>
        <dbReference type="SAM" id="Phobius"/>
    </source>
</evidence>
<keyword evidence="3" id="KW-1185">Reference proteome</keyword>
<dbReference type="VEuPathDB" id="FungiDB:BO71DRAFT_71736"/>
<keyword evidence="1" id="KW-1133">Transmembrane helix</keyword>
<sequence length="184" mass="20424">MRFMSYHGHVMSLLHSLVRSHDSHAELPALPILGPWLSPTGPVWAAGDAALVAISHTRLLRCIIARHDCPDIYHWCLPLVSPTHHHHIVLAYSHSFKWGVVCTADFGLFSYAHIHTGLTWTCSMFDVPSKVVPDSLIIIVTTIITIITILPHLTRTPKVLQYCSIACTQLAKPNSSSIAYPLHT</sequence>
<evidence type="ECO:0000313" key="2">
    <source>
        <dbReference type="EMBL" id="PYH98243.1"/>
    </source>
</evidence>
<name>A0A319E3E6_9EURO</name>
<reference evidence="2 3" key="1">
    <citation type="submission" date="2018-02" db="EMBL/GenBank/DDBJ databases">
        <title>The genomes of Aspergillus section Nigri reveals drivers in fungal speciation.</title>
        <authorList>
            <consortium name="DOE Joint Genome Institute"/>
            <person name="Vesth T.C."/>
            <person name="Nybo J."/>
            <person name="Theobald S."/>
            <person name="Brandl J."/>
            <person name="Frisvad J.C."/>
            <person name="Nielsen K.F."/>
            <person name="Lyhne E.K."/>
            <person name="Kogle M.E."/>
            <person name="Kuo A."/>
            <person name="Riley R."/>
            <person name="Clum A."/>
            <person name="Nolan M."/>
            <person name="Lipzen A."/>
            <person name="Salamov A."/>
            <person name="Henrissat B."/>
            <person name="Wiebenga A."/>
            <person name="De vries R.P."/>
            <person name="Grigoriev I.V."/>
            <person name="Mortensen U.H."/>
            <person name="Andersen M.R."/>
            <person name="Baker S.E."/>
        </authorList>
    </citation>
    <scope>NUCLEOTIDE SEQUENCE [LARGE SCALE GENOMIC DNA]</scope>
    <source>
        <strain evidence="2 3">CBS 707.79</strain>
    </source>
</reference>
<keyword evidence="1" id="KW-0472">Membrane</keyword>
<keyword evidence="1" id="KW-0812">Transmembrane</keyword>
<gene>
    <name evidence="2" type="ORF">BO71DRAFT_71736</name>
</gene>
<evidence type="ECO:0000313" key="3">
    <source>
        <dbReference type="Proteomes" id="UP000247810"/>
    </source>
</evidence>